<feature type="compositionally biased region" description="Low complexity" evidence="1">
    <location>
        <begin position="484"/>
        <end position="499"/>
    </location>
</feature>
<feature type="compositionally biased region" description="Low complexity" evidence="1">
    <location>
        <begin position="396"/>
        <end position="407"/>
    </location>
</feature>
<feature type="compositionally biased region" description="Acidic residues" evidence="1">
    <location>
        <begin position="514"/>
        <end position="534"/>
    </location>
</feature>
<accession>A0A9P6UIN2</accession>
<gene>
    <name evidence="3" type="ORF">BGZ97_000912</name>
</gene>
<evidence type="ECO:0000313" key="3">
    <source>
        <dbReference type="EMBL" id="KAG0306004.1"/>
    </source>
</evidence>
<keyword evidence="4" id="KW-1185">Reference proteome</keyword>
<feature type="compositionally biased region" description="Low complexity" evidence="1">
    <location>
        <begin position="33"/>
        <end position="44"/>
    </location>
</feature>
<dbReference type="Gene3D" id="3.40.50.150">
    <property type="entry name" value="Vaccinia Virus protein VP39"/>
    <property type="match status" value="1"/>
</dbReference>
<feature type="region of interest" description="Disordered" evidence="1">
    <location>
        <begin position="294"/>
        <end position="409"/>
    </location>
</feature>
<feature type="compositionally biased region" description="Polar residues" evidence="1">
    <location>
        <begin position="344"/>
        <end position="361"/>
    </location>
</feature>
<feature type="compositionally biased region" description="Polar residues" evidence="1">
    <location>
        <begin position="313"/>
        <end position="331"/>
    </location>
</feature>
<dbReference type="OrthoDB" id="184880at2759"/>
<feature type="region of interest" description="Disordered" evidence="1">
    <location>
        <begin position="25"/>
        <end position="126"/>
    </location>
</feature>
<feature type="compositionally biased region" description="Polar residues" evidence="1">
    <location>
        <begin position="73"/>
        <end position="126"/>
    </location>
</feature>
<dbReference type="InterPro" id="IPR041698">
    <property type="entry name" value="Methyltransf_25"/>
</dbReference>
<feature type="compositionally biased region" description="Low complexity" evidence="1">
    <location>
        <begin position="439"/>
        <end position="451"/>
    </location>
</feature>
<dbReference type="AlphaFoldDB" id="A0A9P6UIN2"/>
<reference evidence="3" key="1">
    <citation type="journal article" date="2020" name="Fungal Divers.">
        <title>Resolving the Mortierellaceae phylogeny through synthesis of multi-gene phylogenetics and phylogenomics.</title>
        <authorList>
            <person name="Vandepol N."/>
            <person name="Liber J."/>
            <person name="Desiro A."/>
            <person name="Na H."/>
            <person name="Kennedy M."/>
            <person name="Barry K."/>
            <person name="Grigoriev I.V."/>
            <person name="Miller A.N."/>
            <person name="O'Donnell K."/>
            <person name="Stajich J.E."/>
            <person name="Bonito G."/>
        </authorList>
    </citation>
    <scope>NUCLEOTIDE SEQUENCE</scope>
    <source>
        <strain evidence="3">NVP60</strain>
    </source>
</reference>
<feature type="compositionally biased region" description="Pro residues" evidence="1">
    <location>
        <begin position="156"/>
        <end position="170"/>
    </location>
</feature>
<feature type="compositionally biased region" description="Polar residues" evidence="1">
    <location>
        <begin position="453"/>
        <end position="463"/>
    </location>
</feature>
<dbReference type="GO" id="GO:0008168">
    <property type="term" value="F:methyltransferase activity"/>
    <property type="evidence" value="ECO:0007669"/>
    <property type="project" value="TreeGrafter"/>
</dbReference>
<feature type="region of interest" description="Disordered" evidence="1">
    <location>
        <begin position="152"/>
        <end position="222"/>
    </location>
</feature>
<feature type="compositionally biased region" description="Low complexity" evidence="1">
    <location>
        <begin position="332"/>
        <end position="342"/>
    </location>
</feature>
<protein>
    <recommendedName>
        <fullName evidence="2">Methyltransferase domain-containing protein</fullName>
    </recommendedName>
</protein>
<evidence type="ECO:0000259" key="2">
    <source>
        <dbReference type="Pfam" id="PF13649"/>
    </source>
</evidence>
<organism evidence="3 4">
    <name type="scientific">Linnemannia gamsii</name>
    <dbReference type="NCBI Taxonomy" id="64522"/>
    <lineage>
        <taxon>Eukaryota</taxon>
        <taxon>Fungi</taxon>
        <taxon>Fungi incertae sedis</taxon>
        <taxon>Mucoromycota</taxon>
        <taxon>Mortierellomycotina</taxon>
        <taxon>Mortierellomycetes</taxon>
        <taxon>Mortierellales</taxon>
        <taxon>Mortierellaceae</taxon>
        <taxon>Linnemannia</taxon>
    </lineage>
</organism>
<feature type="compositionally biased region" description="Low complexity" evidence="1">
    <location>
        <begin position="294"/>
        <end position="309"/>
    </location>
</feature>
<feature type="compositionally biased region" description="Basic and acidic residues" evidence="1">
    <location>
        <begin position="179"/>
        <end position="190"/>
    </location>
</feature>
<name>A0A9P6UIN2_9FUNG</name>
<feature type="domain" description="Methyltransferase" evidence="2">
    <location>
        <begin position="606"/>
        <end position="700"/>
    </location>
</feature>
<evidence type="ECO:0000256" key="1">
    <source>
        <dbReference type="SAM" id="MobiDB-lite"/>
    </source>
</evidence>
<feature type="compositionally biased region" description="Low complexity" evidence="1">
    <location>
        <begin position="61"/>
        <end position="72"/>
    </location>
</feature>
<comment type="caution">
    <text evidence="3">The sequence shown here is derived from an EMBL/GenBank/DDBJ whole genome shotgun (WGS) entry which is preliminary data.</text>
</comment>
<proteinExistence type="predicted"/>
<dbReference type="Pfam" id="PF13649">
    <property type="entry name" value="Methyltransf_25"/>
    <property type="match status" value="1"/>
</dbReference>
<dbReference type="CDD" id="cd02440">
    <property type="entry name" value="AdoMet_MTases"/>
    <property type="match status" value="1"/>
</dbReference>
<sequence length="839" mass="92267">MGNVSSADQDKVNELLTRRAKKKFIASERKQRQQLQKLQLQQLKLSEDTPNSPNVLVPKDNNNSSSSSNNNNTDSFRQANFYSSRLATSPNSPHPSYNTSSSYAPSTDSPTHTHYHYKSSSEPPLSPTVSATALAISASTTTTSLSTQVYDACAPIKPPPSQGPSSPIPSSPVAIPRQNHPDHRYQRRENSLGTDSNGDGGPSVSPTRHDFDHNSNYRQQQQQLSADLRLLGTSPEAKDWLKQKPRSSAHMLHQYNFHSHQYYQTPGSVKIVNNTCRNMSGLPHVPTFIRTNTSTSTSFSTPASPVSAVNGANKASSAPQSVSKPRPNSITAAAAAMAAAAASQPETVQTHSNPAQGNGPSDSPLITLPEQEEHFDGHFYGHGHSITPDSPPPHLPTSSPLNPTLQSLKKEPRVGRLVMSWSKLNTPSISSLSSAVSSSSSRLSAGSTPGSPIDQQTPDSSLTIPAASEQIEQSTTDSADQYELPPGLRPSSTLSSLRSLFSNHPQGLSLIESLEEEDEEDGVDSLSDTESESSEPEHEESKSRLKPRKRPAPNFAWMEERKRLSASNIPTISHSVHDSQKGQHALWKYIGGGNAHAPLRYDIDRILDSGCGLGEWAMEMAKEYPSATVYGVDLNPDLFPGMSQPVPSNCLFVQSNILSRLSFPDHYFDFVYQRFLYLGLTIDDWPVALRELRRVMKPGGWIELFEPCMRVHRAGPMTREVMRWISRLLQEERGLDFDFAGEKMKRLCESEMVGFQNVKLERLSIPVGAWGGRVGEAMAENLVLMFQNLQAALRESASYPRDATSAKAYGAMVQSWIRECEDNKSYIDYYILVGQRAPE</sequence>
<dbReference type="InterPro" id="IPR029063">
    <property type="entry name" value="SAM-dependent_MTases_sf"/>
</dbReference>
<dbReference type="EMBL" id="JAAAIN010001177">
    <property type="protein sequence ID" value="KAG0306004.1"/>
    <property type="molecule type" value="Genomic_DNA"/>
</dbReference>
<dbReference type="PANTHER" id="PTHR43591:SF24">
    <property type="entry name" value="2-METHOXY-6-POLYPRENYL-1,4-BENZOQUINOL METHYLASE, MITOCHONDRIAL"/>
    <property type="match status" value="1"/>
</dbReference>
<feature type="region of interest" description="Disordered" evidence="1">
    <location>
        <begin position="514"/>
        <end position="555"/>
    </location>
</feature>
<dbReference type="PANTHER" id="PTHR43591">
    <property type="entry name" value="METHYLTRANSFERASE"/>
    <property type="match status" value="1"/>
</dbReference>
<dbReference type="Proteomes" id="UP000823405">
    <property type="component" value="Unassembled WGS sequence"/>
</dbReference>
<evidence type="ECO:0000313" key="4">
    <source>
        <dbReference type="Proteomes" id="UP000823405"/>
    </source>
</evidence>
<dbReference type="SUPFAM" id="SSF53335">
    <property type="entry name" value="S-adenosyl-L-methionine-dependent methyltransferases"/>
    <property type="match status" value="1"/>
</dbReference>
<feature type="compositionally biased region" description="Polar residues" evidence="1">
    <location>
        <begin position="470"/>
        <end position="479"/>
    </location>
</feature>
<feature type="region of interest" description="Disordered" evidence="1">
    <location>
        <begin position="439"/>
        <end position="499"/>
    </location>
</feature>